<feature type="signal peptide" evidence="1">
    <location>
        <begin position="1"/>
        <end position="27"/>
    </location>
</feature>
<feature type="chain" id="PRO_5023100171" description="Peptidoglycan binding-like domain-containing protein" evidence="1">
    <location>
        <begin position="28"/>
        <end position="516"/>
    </location>
</feature>
<dbReference type="InterPro" id="IPR036365">
    <property type="entry name" value="PGBD-like_sf"/>
</dbReference>
<organism evidence="3">
    <name type="scientific">uncultured bacterium</name>
    <name type="common">gcode 4</name>
    <dbReference type="NCBI Taxonomy" id="1234023"/>
    <lineage>
        <taxon>Bacteria</taxon>
        <taxon>environmental samples</taxon>
    </lineage>
</organism>
<sequence length="516" mass="58327">MKNFSKIIGISILCGMFFLGFSTKASTGDTTGTGNINTGTIVYTWSLLTYLNAQESSLTSWFSVTYAKLYSIFSKTWFNILKSIEYQSLVCLGAIKNESALSQLQKDKTILTIAFKKDFIELENQVLALEEKQALQLSDNVNVFDVGTTYESEKTRLKDLIDAKVKLHKEAIANFETSYIAKNIDFLTTFQQYSSGNKDLIKGIQDKMDKVQVVLTAFSWVEAIVNSINAKITGLGDIMQKMTDSKNKWLAALSKTLQPLIDSNVKKYPKLKNLADELEQQKAYLIGQYEMDLDEYLNNNFQIRYNRSQFMTLQKEINAFKSKYYTSTNQLNCSNIVSTVDASTALLTKINAMKITVNSWLAKIESGGISSTFKDQLYSGFQSLYVQKFKQRYNEYLAYMKGYILTALKNFVTWLIPATTNPVTPSTPTTGNLTKTIFTKPFNLGQYNKDIKALQNLLTTLSLYSWAIDGVYGKATKDGVYQFQLSKWLLKGYEKKPATWGWMGPATRAALNNLSK</sequence>
<dbReference type="Gene3D" id="1.10.101.10">
    <property type="entry name" value="PGBD-like superfamily/PGBD"/>
    <property type="match status" value="1"/>
</dbReference>
<gene>
    <name evidence="3" type="ORF">ACD_80C00118G0007</name>
</gene>
<dbReference type="InterPro" id="IPR036366">
    <property type="entry name" value="PGBDSf"/>
</dbReference>
<keyword evidence="1" id="KW-0732">Signal</keyword>
<name>K1XXL5_9BACT</name>
<dbReference type="InterPro" id="IPR002477">
    <property type="entry name" value="Peptidoglycan-bd-like"/>
</dbReference>
<comment type="caution">
    <text evidence="3">The sequence shown here is derived from an EMBL/GenBank/DDBJ whole genome shotgun (WGS) entry which is preliminary data.</text>
</comment>
<dbReference type="AlphaFoldDB" id="K1XXL5"/>
<proteinExistence type="predicted"/>
<protein>
    <recommendedName>
        <fullName evidence="2">Peptidoglycan binding-like domain-containing protein</fullName>
    </recommendedName>
</protein>
<accession>K1XXL5</accession>
<evidence type="ECO:0000256" key="1">
    <source>
        <dbReference type="SAM" id="SignalP"/>
    </source>
</evidence>
<evidence type="ECO:0000259" key="2">
    <source>
        <dbReference type="Pfam" id="PF01471"/>
    </source>
</evidence>
<reference evidence="3" key="1">
    <citation type="journal article" date="2012" name="Science">
        <title>Fermentation, hydrogen, and sulfur metabolism in multiple uncultivated bacterial phyla.</title>
        <authorList>
            <person name="Wrighton K.C."/>
            <person name="Thomas B.C."/>
            <person name="Sharon I."/>
            <person name="Miller C.S."/>
            <person name="Castelle C.J."/>
            <person name="VerBerkmoes N.C."/>
            <person name="Wilkins M.J."/>
            <person name="Hettich R.L."/>
            <person name="Lipton M.S."/>
            <person name="Williams K.H."/>
            <person name="Long P.E."/>
            <person name="Banfield J.F."/>
        </authorList>
    </citation>
    <scope>NUCLEOTIDE SEQUENCE [LARGE SCALE GENOMIC DNA]</scope>
</reference>
<feature type="domain" description="Peptidoglycan binding-like" evidence="2">
    <location>
        <begin position="449"/>
        <end position="485"/>
    </location>
</feature>
<dbReference type="Pfam" id="PF01471">
    <property type="entry name" value="PG_binding_1"/>
    <property type="match status" value="1"/>
</dbReference>
<dbReference type="EMBL" id="AMFJ01036125">
    <property type="protein sequence ID" value="EKD25098.1"/>
    <property type="molecule type" value="Genomic_DNA"/>
</dbReference>
<dbReference type="SUPFAM" id="SSF47090">
    <property type="entry name" value="PGBD-like"/>
    <property type="match status" value="1"/>
</dbReference>
<evidence type="ECO:0000313" key="3">
    <source>
        <dbReference type="EMBL" id="EKD25098.1"/>
    </source>
</evidence>